<organism evidence="7 8">
    <name type="scientific">Marinomonas maritima</name>
    <dbReference type="NCBI Taxonomy" id="2940935"/>
    <lineage>
        <taxon>Bacteria</taxon>
        <taxon>Pseudomonadati</taxon>
        <taxon>Pseudomonadota</taxon>
        <taxon>Gammaproteobacteria</taxon>
        <taxon>Oceanospirillales</taxon>
        <taxon>Oceanospirillaceae</taxon>
        <taxon>Marinomonas</taxon>
    </lineage>
</organism>
<comment type="caution">
    <text evidence="7">The sequence shown here is derived from an EMBL/GenBank/DDBJ whole genome shotgun (WGS) entry which is preliminary data.</text>
</comment>
<dbReference type="PANTHER" id="PTHR42799:SF2">
    <property type="entry name" value="MITOCHONDRIAL PEPTIDE METHIONINE SULFOXIDE REDUCTASE"/>
    <property type="match status" value="1"/>
</dbReference>
<keyword evidence="2 5" id="KW-0560">Oxidoreductase</keyword>
<dbReference type="GO" id="GO:0008113">
    <property type="term" value="F:peptide-methionine (S)-S-oxide reductase activity"/>
    <property type="evidence" value="ECO:0007669"/>
    <property type="project" value="UniProtKB-EC"/>
</dbReference>
<gene>
    <name evidence="5 7" type="primary">msrA</name>
    <name evidence="7" type="ORF">M3I01_008260</name>
</gene>
<dbReference type="SUPFAM" id="SSF55068">
    <property type="entry name" value="Peptide methionine sulfoxide reductase"/>
    <property type="match status" value="1"/>
</dbReference>
<comment type="catalytic activity">
    <reaction evidence="4 5">
        <text>[thioredoxin]-disulfide + L-methionine + H2O = L-methionine (S)-S-oxide + [thioredoxin]-dithiol</text>
        <dbReference type="Rhea" id="RHEA:19993"/>
        <dbReference type="Rhea" id="RHEA-COMP:10698"/>
        <dbReference type="Rhea" id="RHEA-COMP:10700"/>
        <dbReference type="ChEBI" id="CHEBI:15377"/>
        <dbReference type="ChEBI" id="CHEBI:29950"/>
        <dbReference type="ChEBI" id="CHEBI:50058"/>
        <dbReference type="ChEBI" id="CHEBI:57844"/>
        <dbReference type="ChEBI" id="CHEBI:58772"/>
        <dbReference type="EC" id="1.8.4.11"/>
    </reaction>
</comment>
<evidence type="ECO:0000256" key="4">
    <source>
        <dbReference type="ARBA" id="ARBA00048782"/>
    </source>
</evidence>
<dbReference type="HAMAP" id="MF_01401">
    <property type="entry name" value="MsrA"/>
    <property type="match status" value="1"/>
</dbReference>
<evidence type="ECO:0000256" key="3">
    <source>
        <dbReference type="ARBA" id="ARBA00047806"/>
    </source>
</evidence>
<feature type="active site" evidence="5">
    <location>
        <position position="58"/>
    </location>
</feature>
<name>A0ABT5WDL9_9GAMM</name>
<dbReference type="Gene3D" id="3.30.1060.10">
    <property type="entry name" value="Peptide methionine sulphoxide reductase MsrA"/>
    <property type="match status" value="1"/>
</dbReference>
<evidence type="ECO:0000256" key="5">
    <source>
        <dbReference type="HAMAP-Rule" id="MF_01401"/>
    </source>
</evidence>
<dbReference type="InterPro" id="IPR036509">
    <property type="entry name" value="Met_Sox_Rdtase_MsrA_sf"/>
</dbReference>
<dbReference type="Proteomes" id="UP001139522">
    <property type="component" value="Unassembled WGS sequence"/>
</dbReference>
<reference evidence="7" key="1">
    <citation type="submission" date="2023-01" db="EMBL/GenBank/DDBJ databases">
        <title>Psychroserpens sp. MSW6 and Marinomonas sp. RSW2, isolated from seawater.</title>
        <authorList>
            <person name="Kristyanto S."/>
            <person name="Jung J."/>
            <person name="Kim J.M."/>
            <person name="Jeon C.O."/>
        </authorList>
    </citation>
    <scope>NUCLEOTIDE SEQUENCE</scope>
    <source>
        <strain evidence="7">RSW2</strain>
    </source>
</reference>
<dbReference type="EC" id="1.8.4.11" evidence="5"/>
<keyword evidence="8" id="KW-1185">Reference proteome</keyword>
<evidence type="ECO:0000259" key="6">
    <source>
        <dbReference type="Pfam" id="PF01625"/>
    </source>
</evidence>
<dbReference type="RefSeq" id="WP_275565021.1">
    <property type="nucleotide sequence ID" value="NZ_JAMZEG020000002.1"/>
</dbReference>
<proteinExistence type="inferred from homology"/>
<protein>
    <recommendedName>
        <fullName evidence="5">Peptide methionine sulfoxide reductase MsrA</fullName>
        <shortName evidence="5">Protein-methionine-S-oxide reductase</shortName>
        <ecNumber evidence="5">1.8.4.11</ecNumber>
    </recommendedName>
    <alternativeName>
        <fullName evidence="5">Peptide-methionine (S)-S-oxide reductase</fullName>
        <shortName evidence="5">Peptide Met(O) reductase</shortName>
    </alternativeName>
</protein>
<evidence type="ECO:0000256" key="1">
    <source>
        <dbReference type="ARBA" id="ARBA00005591"/>
    </source>
</evidence>
<comment type="catalytic activity">
    <reaction evidence="3 5">
        <text>L-methionyl-[protein] + [thioredoxin]-disulfide + H2O = L-methionyl-(S)-S-oxide-[protein] + [thioredoxin]-dithiol</text>
        <dbReference type="Rhea" id="RHEA:14217"/>
        <dbReference type="Rhea" id="RHEA-COMP:10698"/>
        <dbReference type="Rhea" id="RHEA-COMP:10700"/>
        <dbReference type="Rhea" id="RHEA-COMP:12313"/>
        <dbReference type="Rhea" id="RHEA-COMP:12315"/>
        <dbReference type="ChEBI" id="CHEBI:15377"/>
        <dbReference type="ChEBI" id="CHEBI:16044"/>
        <dbReference type="ChEBI" id="CHEBI:29950"/>
        <dbReference type="ChEBI" id="CHEBI:44120"/>
        <dbReference type="ChEBI" id="CHEBI:50058"/>
        <dbReference type="EC" id="1.8.4.11"/>
    </reaction>
</comment>
<accession>A0ABT5WDL9</accession>
<dbReference type="InterPro" id="IPR002569">
    <property type="entry name" value="Met_Sox_Rdtase_MsrA_dom"/>
</dbReference>
<dbReference type="InterPro" id="IPR050162">
    <property type="entry name" value="MsrA_MetSO_reductase"/>
</dbReference>
<feature type="domain" description="Peptide methionine sulphoxide reductase MsrA" evidence="6">
    <location>
        <begin position="52"/>
        <end position="204"/>
    </location>
</feature>
<dbReference type="NCBIfam" id="TIGR00401">
    <property type="entry name" value="msrA"/>
    <property type="match status" value="1"/>
</dbReference>
<dbReference type="PANTHER" id="PTHR42799">
    <property type="entry name" value="MITOCHONDRIAL PEPTIDE METHIONINE SULFOXIDE REDUCTASE"/>
    <property type="match status" value="1"/>
</dbReference>
<dbReference type="Pfam" id="PF01625">
    <property type="entry name" value="PMSR"/>
    <property type="match status" value="1"/>
</dbReference>
<evidence type="ECO:0000313" key="8">
    <source>
        <dbReference type="Proteomes" id="UP001139522"/>
    </source>
</evidence>
<dbReference type="EMBL" id="JAMZEG020000002">
    <property type="protein sequence ID" value="MDE8602920.1"/>
    <property type="molecule type" value="Genomic_DNA"/>
</dbReference>
<comment type="similarity">
    <text evidence="1 5">Belongs to the MsrA Met sulfoxide reductase family.</text>
</comment>
<evidence type="ECO:0000313" key="7">
    <source>
        <dbReference type="EMBL" id="MDE8602920.1"/>
    </source>
</evidence>
<sequence length="220" mass="24256">MTNKIEDILRKSTIPTDKDALPGRDTPSKVSGIHAVNNEPFDRKPNNKESEVILGMGCFWGAERKLWNTKGVLVTSVGYTGGYTKNPTYEEVCSGQTGHSEVVQVIFDTSIITLEGVLNVFWENHDPTQGMKQGNDIGSQYRSVIYTKGEQDFAIAKASQAAYQKELLAAGHGMITTEIEPLDTYYFAEEYHQQYLHKNPNGYCGLNGTGVSCPIGLSSH</sequence>
<evidence type="ECO:0000256" key="2">
    <source>
        <dbReference type="ARBA" id="ARBA00023002"/>
    </source>
</evidence>
<comment type="function">
    <text evidence="5">Has an important function as a repair enzyme for proteins that have been inactivated by oxidation. Catalyzes the reversible oxidation-reduction of methionine sulfoxide in proteins to methionine.</text>
</comment>